<accession>A0ABP8LF10</accession>
<sequence length="135" mass="15918">MKLARNELLYRESYIVIEYNYVDDLLYVNWRGYVNYDTVTAGCEKILHYMVERACYKILNDNTNVEGIWSGASKWVGKDWMPRMRESGLQCFAWVKSPSALSQMSTDKALKYIEDSDLVKLFDDREQAMLWLQTC</sequence>
<organism evidence="1 2">
    <name type="scientific">Pontibacter saemangeumensis</name>
    <dbReference type="NCBI Taxonomy" id="1084525"/>
    <lineage>
        <taxon>Bacteria</taxon>
        <taxon>Pseudomonadati</taxon>
        <taxon>Bacteroidota</taxon>
        <taxon>Cytophagia</taxon>
        <taxon>Cytophagales</taxon>
        <taxon>Hymenobacteraceae</taxon>
        <taxon>Pontibacter</taxon>
    </lineage>
</organism>
<keyword evidence="2" id="KW-1185">Reference proteome</keyword>
<dbReference type="RefSeq" id="WP_345157404.1">
    <property type="nucleotide sequence ID" value="NZ_BAABHC010000004.1"/>
</dbReference>
<evidence type="ECO:0000313" key="2">
    <source>
        <dbReference type="Proteomes" id="UP001500552"/>
    </source>
</evidence>
<name>A0ABP8LF10_9BACT</name>
<proteinExistence type="predicted"/>
<dbReference type="EMBL" id="BAABHC010000004">
    <property type="protein sequence ID" value="GAA4427699.1"/>
    <property type="molecule type" value="Genomic_DNA"/>
</dbReference>
<gene>
    <name evidence="1" type="ORF">GCM10023188_11120</name>
</gene>
<comment type="caution">
    <text evidence="1">The sequence shown here is derived from an EMBL/GenBank/DDBJ whole genome shotgun (WGS) entry which is preliminary data.</text>
</comment>
<evidence type="ECO:0008006" key="3">
    <source>
        <dbReference type="Google" id="ProtNLM"/>
    </source>
</evidence>
<protein>
    <recommendedName>
        <fullName evidence="3">SpoIIAA-like</fullName>
    </recommendedName>
</protein>
<dbReference type="Proteomes" id="UP001500552">
    <property type="component" value="Unassembled WGS sequence"/>
</dbReference>
<reference evidence="2" key="1">
    <citation type="journal article" date="2019" name="Int. J. Syst. Evol. Microbiol.">
        <title>The Global Catalogue of Microorganisms (GCM) 10K type strain sequencing project: providing services to taxonomists for standard genome sequencing and annotation.</title>
        <authorList>
            <consortium name="The Broad Institute Genomics Platform"/>
            <consortium name="The Broad Institute Genome Sequencing Center for Infectious Disease"/>
            <person name="Wu L."/>
            <person name="Ma J."/>
        </authorList>
    </citation>
    <scope>NUCLEOTIDE SEQUENCE [LARGE SCALE GENOMIC DNA]</scope>
    <source>
        <strain evidence="2">JCM 17926</strain>
    </source>
</reference>
<evidence type="ECO:0000313" key="1">
    <source>
        <dbReference type="EMBL" id="GAA4427699.1"/>
    </source>
</evidence>